<evidence type="ECO:0000256" key="5">
    <source>
        <dbReference type="ARBA" id="ARBA00023242"/>
    </source>
</evidence>
<keyword evidence="5" id="KW-0539">Nucleus</keyword>
<feature type="non-terminal residue" evidence="8">
    <location>
        <position position="253"/>
    </location>
</feature>
<feature type="domain" description="Aflatoxin regulatory protein" evidence="7">
    <location>
        <begin position="190"/>
        <end position="253"/>
    </location>
</feature>
<evidence type="ECO:0000313" key="8">
    <source>
        <dbReference type="EMBL" id="BAI50599.1"/>
    </source>
</evidence>
<dbReference type="GO" id="GO:0003677">
    <property type="term" value="F:DNA binding"/>
    <property type="evidence" value="ECO:0007669"/>
    <property type="project" value="UniProtKB-KW"/>
</dbReference>
<keyword evidence="2" id="KW-0805">Transcription regulation</keyword>
<dbReference type="GO" id="GO:0005634">
    <property type="term" value="C:nucleus"/>
    <property type="evidence" value="ECO:0007669"/>
    <property type="project" value="InterPro"/>
</dbReference>
<evidence type="ECO:0000259" key="7">
    <source>
        <dbReference type="Pfam" id="PF08493"/>
    </source>
</evidence>
<keyword evidence="3" id="KW-0238">DNA-binding</keyword>
<dbReference type="GO" id="GO:0006355">
    <property type="term" value="P:regulation of DNA-templated transcription"/>
    <property type="evidence" value="ECO:0007669"/>
    <property type="project" value="InterPro"/>
</dbReference>
<accession>D1MVH6</accession>
<organism evidence="8">
    <name type="scientific">Aspergillus qinqixianii</name>
    <dbReference type="NCBI Taxonomy" id="1810924"/>
    <lineage>
        <taxon>Eukaryota</taxon>
        <taxon>Fungi</taxon>
        <taxon>Dikarya</taxon>
        <taxon>Ascomycota</taxon>
        <taxon>Pezizomycotina</taxon>
        <taxon>Eurotiomycetes</taxon>
        <taxon>Eurotiomycetidae</taxon>
        <taxon>Eurotiales</taxon>
        <taxon>Aspergillaceae</taxon>
        <taxon>Aspergillus</taxon>
        <taxon>Aspergillus subgen. Nidulantes</taxon>
    </lineage>
</organism>
<sequence>RMRPPWSALASIQMSRRLGRTRAIRAEQQATTETIGRAAPETQRKASPVPNDNSTRSSIETSDPQLSSNHEMPGLSEHSQQAIAPRLPAITTGLTSQSLQPYCSADDLNLWDVITSPVLSSFFSVDTEFGHFFASQSPQQPDDPDGIICGTGVQEPARVLAEYPSSTELQSPSAAADACLGDFHTRVAQPCCLFMCLDTFKGLFSSARSVCERSGNHDPHSLDTIETVMRNNRQILDTVHSALECRCAEDEYV</sequence>
<evidence type="ECO:0000256" key="4">
    <source>
        <dbReference type="ARBA" id="ARBA00023163"/>
    </source>
</evidence>
<name>D1MVH6_9EURO</name>
<evidence type="ECO:0000256" key="6">
    <source>
        <dbReference type="SAM" id="MobiDB-lite"/>
    </source>
</evidence>
<dbReference type="AlphaFoldDB" id="D1MVH6"/>
<proteinExistence type="predicted"/>
<protein>
    <submittedName>
        <fullName evidence="8">Transcription factor AFLR</fullName>
    </submittedName>
</protein>
<reference evidence="8" key="1">
    <citation type="submission" date="2008-01" db="EMBL/GenBank/DDBJ databases">
        <title>Molecular phylogenetics of the genus Emericella and the surface structure of ascospores.</title>
        <authorList>
            <person name="Matsuzawa T."/>
            <person name="Yaguchi T."/>
            <person name="Horie Y."/>
            <person name="Tanaka R."/>
        </authorList>
    </citation>
    <scope>NUCLEOTIDE SEQUENCE</scope>
    <source>
        <strain evidence="8">IFM 54209</strain>
    </source>
</reference>
<evidence type="ECO:0000256" key="2">
    <source>
        <dbReference type="ARBA" id="ARBA00023015"/>
    </source>
</evidence>
<dbReference type="Pfam" id="PF08493">
    <property type="entry name" value="AflR"/>
    <property type="match status" value="1"/>
</dbReference>
<feature type="non-terminal residue" evidence="8">
    <location>
        <position position="1"/>
    </location>
</feature>
<evidence type="ECO:0000256" key="3">
    <source>
        <dbReference type="ARBA" id="ARBA00023125"/>
    </source>
</evidence>
<dbReference type="EMBL" id="AB375921">
    <property type="protein sequence ID" value="BAI50599.1"/>
    <property type="molecule type" value="Genomic_DNA"/>
</dbReference>
<dbReference type="GO" id="GO:0046872">
    <property type="term" value="F:metal ion binding"/>
    <property type="evidence" value="ECO:0007669"/>
    <property type="project" value="UniProtKB-KW"/>
</dbReference>
<evidence type="ECO:0000256" key="1">
    <source>
        <dbReference type="ARBA" id="ARBA00022723"/>
    </source>
</evidence>
<keyword evidence="4" id="KW-0804">Transcription</keyword>
<dbReference type="GO" id="GO:0045122">
    <property type="term" value="P:aflatoxin biosynthetic process"/>
    <property type="evidence" value="ECO:0007669"/>
    <property type="project" value="InterPro"/>
</dbReference>
<feature type="region of interest" description="Disordered" evidence="6">
    <location>
        <begin position="22"/>
        <end position="80"/>
    </location>
</feature>
<gene>
    <name evidence="8" type="primary">AflR</name>
</gene>
<feature type="compositionally biased region" description="Polar residues" evidence="6">
    <location>
        <begin position="50"/>
        <end position="70"/>
    </location>
</feature>
<keyword evidence="1" id="KW-0479">Metal-binding</keyword>
<dbReference type="InterPro" id="IPR013700">
    <property type="entry name" value="AflR"/>
</dbReference>